<evidence type="ECO:0000313" key="9">
    <source>
        <dbReference type="EMBL" id="ERL83338.1"/>
    </source>
</evidence>
<dbReference type="GO" id="GO:0000124">
    <property type="term" value="C:SAGA complex"/>
    <property type="evidence" value="ECO:0007669"/>
    <property type="project" value="TreeGrafter"/>
</dbReference>
<dbReference type="HOGENOM" id="CLU_068315_2_0_1"/>
<dbReference type="InterPro" id="IPR051431">
    <property type="entry name" value="TFIID_subunit_9"/>
</dbReference>
<dbReference type="PANTHER" id="PTHR48068:SF4">
    <property type="entry name" value="TATA-BOX BINDING PROTEIN ASSOCIATED FACTOR 9"/>
    <property type="match status" value="1"/>
</dbReference>
<dbReference type="GO" id="GO:0051123">
    <property type="term" value="P:RNA polymerase II preinitiation complex assembly"/>
    <property type="evidence" value="ECO:0007669"/>
    <property type="project" value="TreeGrafter"/>
</dbReference>
<comment type="subcellular location">
    <subcellularLocation>
        <location evidence="1">Nucleus</location>
    </subcellularLocation>
</comment>
<feature type="region of interest" description="Disordered" evidence="6">
    <location>
        <begin position="211"/>
        <end position="234"/>
    </location>
</feature>
<evidence type="ECO:0000256" key="1">
    <source>
        <dbReference type="ARBA" id="ARBA00004123"/>
    </source>
</evidence>
<evidence type="ECO:0000313" key="8">
    <source>
        <dbReference type="EMBL" id="ENN80947.1"/>
    </source>
</evidence>
<keyword evidence="4" id="KW-0804">Transcription</keyword>
<reference evidence="11" key="3">
    <citation type="submission" date="2024-08" db="UniProtKB">
        <authorList>
            <consortium name="EnsemblMetazoa"/>
        </authorList>
    </citation>
    <scope>IDENTIFICATION</scope>
</reference>
<dbReference type="EMBL" id="KB740293">
    <property type="protein sequence ID" value="ENN80947.1"/>
    <property type="molecule type" value="Genomic_DNA"/>
</dbReference>
<dbReference type="PANTHER" id="PTHR48068">
    <property type="entry name" value="TAF9 RNA POLYMERASE II, TATA BOX-BINDING PROTEIN (TBP)-ASSOCIATED FACTOR"/>
    <property type="match status" value="1"/>
</dbReference>
<sequence>MSEKEKSDKGKMSQPKNMPKDGQVILAIMKEMGITEYEPKTIVQLTEFVYRYASSILQEARMYANNSSKKTIDVDDIRLAIKFSAESTFTTPPPREVVLECASVKNYSPLPTVKPHCGLRLPPDRHCLASCNYTLKTSQKRLPAKGNFVSASPGFKMSSKSNISFVRKQNPTIVRQNVGIPKPTMKISGNPVPTVLKPKIQITQNVQIASPGSSGLMHLGENPLKRKREDDSDV</sequence>
<evidence type="ECO:0000313" key="11">
    <source>
        <dbReference type="EnsemblMetazoa" id="XP_019753852.1"/>
    </source>
</evidence>
<organism evidence="7">
    <name type="scientific">Dendroctonus ponderosae</name>
    <name type="common">Mountain pine beetle</name>
    <dbReference type="NCBI Taxonomy" id="77166"/>
    <lineage>
        <taxon>Eukaryota</taxon>
        <taxon>Metazoa</taxon>
        <taxon>Ecdysozoa</taxon>
        <taxon>Arthropoda</taxon>
        <taxon>Hexapoda</taxon>
        <taxon>Insecta</taxon>
        <taxon>Pterygota</taxon>
        <taxon>Neoptera</taxon>
        <taxon>Endopterygota</taxon>
        <taxon>Coleoptera</taxon>
        <taxon>Polyphaga</taxon>
        <taxon>Cucujiformia</taxon>
        <taxon>Curculionidae</taxon>
        <taxon>Scolytinae</taxon>
        <taxon>Dendroctonus</taxon>
    </lineage>
</organism>
<dbReference type="InterPro" id="IPR009072">
    <property type="entry name" value="Histone-fold"/>
</dbReference>
<evidence type="ECO:0008006" key="14">
    <source>
        <dbReference type="Google" id="ProtNLM"/>
    </source>
</evidence>
<dbReference type="Proteomes" id="UP000019118">
    <property type="component" value="Unassembled WGS sequence"/>
</dbReference>
<dbReference type="STRING" id="77166.J3JW41"/>
<proteinExistence type="evidence at transcript level"/>
<dbReference type="EnsemblMetazoa" id="XM_019898294.1">
    <property type="protein sequence ID" value="XP_019753853.1"/>
    <property type="gene ID" value="LOC109533079"/>
</dbReference>
<dbReference type="Gene3D" id="1.10.20.10">
    <property type="entry name" value="Histone, subunit A"/>
    <property type="match status" value="1"/>
</dbReference>
<dbReference type="AlphaFoldDB" id="J3JW41"/>
<dbReference type="KEGG" id="dpa:109533079"/>
<dbReference type="OrthoDB" id="341924at2759"/>
<feature type="compositionally biased region" description="Basic and acidic residues" evidence="6">
    <location>
        <begin position="223"/>
        <end position="234"/>
    </location>
</feature>
<dbReference type="SUPFAM" id="SSF47113">
    <property type="entry name" value="Histone-fold"/>
    <property type="match status" value="1"/>
</dbReference>
<dbReference type="EMBL" id="BT127459">
    <property type="protein sequence ID" value="AEE62421.1"/>
    <property type="molecule type" value="mRNA"/>
</dbReference>
<dbReference type="Pfam" id="PF02291">
    <property type="entry name" value="TFIID-31kDa"/>
    <property type="match status" value="1"/>
</dbReference>
<dbReference type="Proteomes" id="UP000030742">
    <property type="component" value="Unassembled WGS sequence"/>
</dbReference>
<evidence type="ECO:0000256" key="4">
    <source>
        <dbReference type="ARBA" id="ARBA00023163"/>
    </source>
</evidence>
<evidence type="ECO:0000256" key="5">
    <source>
        <dbReference type="ARBA" id="ARBA00023242"/>
    </source>
</evidence>
<keyword evidence="5" id="KW-0539">Nucleus</keyword>
<dbReference type="GO" id="GO:0003713">
    <property type="term" value="F:transcription coactivator activity"/>
    <property type="evidence" value="ECO:0007669"/>
    <property type="project" value="TreeGrafter"/>
</dbReference>
<dbReference type="CDD" id="cd07979">
    <property type="entry name" value="HFD_TAF9"/>
    <property type="match status" value="1"/>
</dbReference>
<dbReference type="FunFam" id="1.10.20.10:FF:000018">
    <property type="entry name" value="Transcription initiation factor TFIID subunit 9"/>
    <property type="match status" value="1"/>
</dbReference>
<dbReference type="OMA" id="ACNYKLR"/>
<accession>J3JW41</accession>
<evidence type="ECO:0000256" key="6">
    <source>
        <dbReference type="SAM" id="MobiDB-lite"/>
    </source>
</evidence>
<dbReference type="InterPro" id="IPR003162">
    <property type="entry name" value="TFIID-31"/>
</dbReference>
<evidence type="ECO:0000256" key="2">
    <source>
        <dbReference type="ARBA" id="ARBA00007646"/>
    </source>
</evidence>
<reference evidence="12 13" key="2">
    <citation type="journal article" date="2013" name="Genome Biol.">
        <title>Draft genome of the mountain pine beetle, Dendroctonus ponderosae Hopkins, a major forest pest.</title>
        <authorList>
            <person name="Keeling C.I."/>
            <person name="Yuen M.M."/>
            <person name="Liao N.Y."/>
            <person name="Docking T.R."/>
            <person name="Chan S.K."/>
            <person name="Taylor G.A."/>
            <person name="Palmquist D.L."/>
            <person name="Jackman S.D."/>
            <person name="Nguyen A."/>
            <person name="Li M."/>
            <person name="Henderson H."/>
            <person name="Janes J.K."/>
            <person name="Zhao Y."/>
            <person name="Pandoh P."/>
            <person name="Moore R."/>
            <person name="Sperling F.A."/>
            <person name="Huber D.P."/>
            <person name="Birol I."/>
            <person name="Jones S.J."/>
            <person name="Bohlmann J."/>
        </authorList>
    </citation>
    <scope>NUCLEOTIDE SEQUENCE</scope>
</reference>
<reference evidence="7" key="1">
    <citation type="journal article" date="2012" name="Insect Biochem. Mol. Biol.">
        <title>Transcriptome and full-length cDNA resources for the mountain pine beetle, Dendroctonus ponderosae Hopkins, a major insect pest of pine forests.</title>
        <authorList>
            <person name="Keeling C.I."/>
            <person name="Henderson H."/>
            <person name="Li M."/>
            <person name="Yuen M."/>
            <person name="Clark E.L."/>
            <person name="Fraser J.D."/>
            <person name="Huber D.P."/>
            <person name="Liao N.Y."/>
            <person name="Roderick Docking T."/>
            <person name="Birol I."/>
            <person name="Chan S.K."/>
            <person name="Taylor G.A."/>
            <person name="Palmquist D."/>
            <person name="Jones S.J."/>
            <person name="Bohlmann J."/>
        </authorList>
    </citation>
    <scope>NUCLEOTIDE SEQUENCE</scope>
    <source>
        <tissue evidence="7">Midgut and adhering fatbody of emerged adults of both sexes after feeding on lodgepole pine for up to 64 h</tissue>
    </source>
</reference>
<feature type="region of interest" description="Disordered" evidence="6">
    <location>
        <begin position="1"/>
        <end position="20"/>
    </location>
</feature>
<gene>
    <name evidence="11" type="primary">109533079</name>
    <name evidence="9" type="ORF">D910_00238</name>
    <name evidence="10" type="ORF">D910_00673</name>
    <name evidence="8" type="ORF">YQE_02652</name>
</gene>
<dbReference type="GO" id="GO:0005669">
    <property type="term" value="C:transcription factor TFIID complex"/>
    <property type="evidence" value="ECO:0007669"/>
    <property type="project" value="TreeGrafter"/>
</dbReference>
<dbReference type="GO" id="GO:0046982">
    <property type="term" value="F:protein heterodimerization activity"/>
    <property type="evidence" value="ECO:0007669"/>
    <property type="project" value="InterPro"/>
</dbReference>
<evidence type="ECO:0000313" key="10">
    <source>
        <dbReference type="EMBL" id="ERL83580.1"/>
    </source>
</evidence>
<evidence type="ECO:0000313" key="12">
    <source>
        <dbReference type="Proteomes" id="UP000019118"/>
    </source>
</evidence>
<name>J3JW41_DENPD</name>
<evidence type="ECO:0000313" key="7">
    <source>
        <dbReference type="EMBL" id="AEE62421.1"/>
    </source>
</evidence>
<protein>
    <recommendedName>
        <fullName evidence="14">Transcription initiation factor TFIID subunit 9</fullName>
    </recommendedName>
</protein>
<dbReference type="EMBL" id="KB630385">
    <property type="protein sequence ID" value="ERL83580.1"/>
    <property type="molecule type" value="Genomic_DNA"/>
</dbReference>
<evidence type="ECO:0000313" key="13">
    <source>
        <dbReference type="Proteomes" id="UP000030742"/>
    </source>
</evidence>
<dbReference type="EnsemblMetazoa" id="XM_019898293.1">
    <property type="protein sequence ID" value="XP_019753852.1"/>
    <property type="gene ID" value="LOC109533079"/>
</dbReference>
<evidence type="ECO:0000256" key="3">
    <source>
        <dbReference type="ARBA" id="ARBA00023015"/>
    </source>
</evidence>
<dbReference type="EMBL" id="KB630005">
    <property type="protein sequence ID" value="ERL83338.1"/>
    <property type="molecule type" value="Genomic_DNA"/>
</dbReference>
<comment type="similarity">
    <text evidence="2">Belongs to the TAF9 family.</text>
</comment>
<keyword evidence="3" id="KW-0805">Transcription regulation</keyword>
<feature type="compositionally biased region" description="Basic and acidic residues" evidence="6">
    <location>
        <begin position="1"/>
        <end position="11"/>
    </location>
</feature>
<dbReference type="EnsemblMetazoa" id="XM_019898295.1">
    <property type="protein sequence ID" value="XP_019753854.1"/>
    <property type="gene ID" value="LOC109533079"/>
</dbReference>
<dbReference type="GO" id="GO:0016251">
    <property type="term" value="F:RNA polymerase II general transcription initiation factor activity"/>
    <property type="evidence" value="ECO:0007669"/>
    <property type="project" value="TreeGrafter"/>
</dbReference>
<keyword evidence="12" id="KW-1185">Reference proteome</keyword>